<comment type="caution">
    <text evidence="2">The sequence shown here is derived from an EMBL/GenBank/DDBJ whole genome shotgun (WGS) entry which is preliminary data.</text>
</comment>
<accession>A0ABV4TF77</accession>
<protein>
    <submittedName>
        <fullName evidence="2">Uncharacterized protein</fullName>
    </submittedName>
</protein>
<name>A0ABV4TF77_9FLAO</name>
<organism evidence="2 3">
    <name type="scientific">Flavobacterium zubiriense</name>
    <dbReference type="NCBI Taxonomy" id="3138075"/>
    <lineage>
        <taxon>Bacteria</taxon>
        <taxon>Pseudomonadati</taxon>
        <taxon>Bacteroidota</taxon>
        <taxon>Flavobacteriia</taxon>
        <taxon>Flavobacteriales</taxon>
        <taxon>Flavobacteriaceae</taxon>
        <taxon>Flavobacterium</taxon>
    </lineage>
</organism>
<gene>
    <name evidence="2" type="ORF">AAGV28_11650</name>
</gene>
<dbReference type="EMBL" id="JBCFQL010000012">
    <property type="protein sequence ID" value="MFA9192022.1"/>
    <property type="molecule type" value="Genomic_DNA"/>
</dbReference>
<evidence type="ECO:0000313" key="2">
    <source>
        <dbReference type="EMBL" id="MFA9192022.1"/>
    </source>
</evidence>
<evidence type="ECO:0000313" key="3">
    <source>
        <dbReference type="Proteomes" id="UP001574169"/>
    </source>
</evidence>
<keyword evidence="1" id="KW-0732">Signal</keyword>
<feature type="signal peptide" evidence="1">
    <location>
        <begin position="1"/>
        <end position="19"/>
    </location>
</feature>
<dbReference type="Proteomes" id="UP001574169">
    <property type="component" value="Unassembled WGS sequence"/>
</dbReference>
<dbReference type="RefSeq" id="WP_373406987.1">
    <property type="nucleotide sequence ID" value="NZ_JBCFQL010000012.1"/>
</dbReference>
<keyword evidence="3" id="KW-1185">Reference proteome</keyword>
<sequence length="98" mass="11577">MVKKYLLILTILLTSILNAQDLVFVKFPNQKCYHNENLPYYNIDNDSLAVRGYDLTEYFINNKASKGLSGYQYKYDGIKCFFLNEKNKLIFIDNPEKY</sequence>
<feature type="chain" id="PRO_5047223334" evidence="1">
    <location>
        <begin position="20"/>
        <end position="98"/>
    </location>
</feature>
<reference evidence="2 3" key="1">
    <citation type="submission" date="2024-04" db="EMBL/GenBank/DDBJ databases">
        <title>New Clade of Flavobacterium.</title>
        <authorList>
            <person name="Matos L."/>
            <person name="Proenca D.N."/>
            <person name="Fransisco R.M."/>
            <person name="Chung A.P."/>
            <person name="Maccario L."/>
            <person name="Sorensen S.J."/>
            <person name="Morais P.V."/>
        </authorList>
    </citation>
    <scope>NUCLEOTIDE SEQUENCE [LARGE SCALE GENOMIC DNA]</scope>
    <source>
        <strain evidence="2 3">FZUC8N2.13</strain>
    </source>
</reference>
<evidence type="ECO:0000256" key="1">
    <source>
        <dbReference type="SAM" id="SignalP"/>
    </source>
</evidence>
<proteinExistence type="predicted"/>